<accession>A0A5E7YZH0</accession>
<dbReference type="AlphaFoldDB" id="A0A5E7YZH0"/>
<dbReference type="RefSeq" id="WP_151990613.1">
    <property type="nucleotide sequence ID" value="NZ_LR701528.1"/>
</dbReference>
<dbReference type="CDD" id="cd16892">
    <property type="entry name" value="LT_VirB1-like"/>
    <property type="match status" value="1"/>
</dbReference>
<dbReference type="InterPro" id="IPR023346">
    <property type="entry name" value="Lysozyme-like_dom_sf"/>
</dbReference>
<feature type="region of interest" description="Disordered" evidence="2">
    <location>
        <begin position="209"/>
        <end position="246"/>
    </location>
</feature>
<organism evidence="4 5">
    <name type="scientific">Sphingomonas aurantiaca</name>
    <dbReference type="NCBI Taxonomy" id="185949"/>
    <lineage>
        <taxon>Bacteria</taxon>
        <taxon>Pseudomonadati</taxon>
        <taxon>Pseudomonadota</taxon>
        <taxon>Alphaproteobacteria</taxon>
        <taxon>Sphingomonadales</taxon>
        <taxon>Sphingomonadaceae</taxon>
        <taxon>Sphingomonas</taxon>
    </lineage>
</organism>
<evidence type="ECO:0000313" key="5">
    <source>
        <dbReference type="Proteomes" id="UP000326857"/>
    </source>
</evidence>
<dbReference type="Pfam" id="PF01464">
    <property type="entry name" value="SLT"/>
    <property type="match status" value="1"/>
</dbReference>
<reference evidence="4 5" key="1">
    <citation type="submission" date="2019-09" db="EMBL/GenBank/DDBJ databases">
        <authorList>
            <person name="Dittami M. S."/>
        </authorList>
    </citation>
    <scope>NUCLEOTIDE SEQUENCE [LARGE SCALE GENOMIC DNA]</scope>
    <source>
        <strain evidence="4">SPHINGO391</strain>
    </source>
</reference>
<dbReference type="SUPFAM" id="SSF53955">
    <property type="entry name" value="Lysozyme-like"/>
    <property type="match status" value="1"/>
</dbReference>
<dbReference type="Gene3D" id="1.10.530.10">
    <property type="match status" value="1"/>
</dbReference>
<evidence type="ECO:0000256" key="2">
    <source>
        <dbReference type="SAM" id="MobiDB-lite"/>
    </source>
</evidence>
<feature type="compositionally biased region" description="Low complexity" evidence="2">
    <location>
        <begin position="209"/>
        <end position="220"/>
    </location>
</feature>
<evidence type="ECO:0000256" key="1">
    <source>
        <dbReference type="ARBA" id="ARBA00009387"/>
    </source>
</evidence>
<comment type="similarity">
    <text evidence="1">Belongs to the virb1 family.</text>
</comment>
<name>A0A5E7YZH0_9SPHN</name>
<sequence>MILTVAAFKMLALTCGPSVHVETLASVARAESSFNSLAIGDNTAGRSYAPASVEQAIQTANALIARGHSLDLGLMQINTKNLRGLRMSVADAFDACKSMAGGARVLVEGYRPAGSEDNQATLLRALSHYNTGNQQRGFTNGYVRRVQYAAQQVVPAIRLGGSPVVVTGPEGGEGAVIVQPPAPPPAPPSWDMYASARYRRDNGDVVAVQPQAQPQQSPQALTPAGSAGPAPVMLQAAPAGSPASGM</sequence>
<dbReference type="InterPro" id="IPR008258">
    <property type="entry name" value="Transglycosylase_SLT_dom_1"/>
</dbReference>
<protein>
    <submittedName>
        <fullName evidence="4">Peptidoglycan hydrolase VirB1, involved in T-DNA transfer</fullName>
    </submittedName>
</protein>
<gene>
    <name evidence="4" type="ORF">SPHINGO391_410105</name>
</gene>
<evidence type="ECO:0000313" key="4">
    <source>
        <dbReference type="EMBL" id="VVT11736.1"/>
    </source>
</evidence>
<feature type="domain" description="Transglycosylase SLT" evidence="3">
    <location>
        <begin position="16"/>
        <end position="145"/>
    </location>
</feature>
<dbReference type="EMBL" id="CABVLI010000036">
    <property type="protein sequence ID" value="VVT11736.1"/>
    <property type="molecule type" value="Genomic_DNA"/>
</dbReference>
<keyword evidence="4" id="KW-0378">Hydrolase</keyword>
<dbReference type="GO" id="GO:0016787">
    <property type="term" value="F:hydrolase activity"/>
    <property type="evidence" value="ECO:0007669"/>
    <property type="project" value="UniProtKB-KW"/>
</dbReference>
<evidence type="ECO:0000259" key="3">
    <source>
        <dbReference type="Pfam" id="PF01464"/>
    </source>
</evidence>
<proteinExistence type="inferred from homology"/>
<dbReference type="Proteomes" id="UP000326857">
    <property type="component" value="Unassembled WGS sequence"/>
</dbReference>